<protein>
    <submittedName>
        <fullName evidence="2">Uncharacterized protein</fullName>
    </submittedName>
</protein>
<feature type="region of interest" description="Disordered" evidence="1">
    <location>
        <begin position="37"/>
        <end position="61"/>
    </location>
</feature>
<feature type="compositionally biased region" description="Basic and acidic residues" evidence="1">
    <location>
        <begin position="40"/>
        <end position="61"/>
    </location>
</feature>
<organism evidence="2">
    <name type="scientific">uncultured nuHF2 cluster bacterium HF0770_42C12</name>
    <dbReference type="NCBI Taxonomy" id="723593"/>
    <lineage>
        <taxon>Bacteria</taxon>
        <taxon>environmental samples</taxon>
    </lineage>
</organism>
<dbReference type="AlphaFoldDB" id="E7C7Y3"/>
<sequence>MKIEMLRDTVVEGKPVSVGDIVKAKDEEAIMLCTMGKARPASEKAKKPKNRDDLAEKLSTR</sequence>
<name>E7C7Y3_9BACT</name>
<reference evidence="2" key="1">
    <citation type="submission" date="2010-01" db="EMBL/GenBank/DDBJ databases">
        <title>Genome fragments of uncultured bacteria from the North Pacific subtropical Gyre.</title>
        <authorList>
            <person name="Pham V.D."/>
            <person name="Delong E.F."/>
        </authorList>
    </citation>
    <scope>NUCLEOTIDE SEQUENCE</scope>
</reference>
<dbReference type="EMBL" id="GU568018">
    <property type="protein sequence ID" value="ADI23557.1"/>
    <property type="molecule type" value="Genomic_DNA"/>
</dbReference>
<evidence type="ECO:0000256" key="1">
    <source>
        <dbReference type="SAM" id="MobiDB-lite"/>
    </source>
</evidence>
<evidence type="ECO:0000313" key="2">
    <source>
        <dbReference type="EMBL" id="ADI23557.1"/>
    </source>
</evidence>
<accession>E7C7Y3</accession>
<proteinExistence type="predicted"/>